<evidence type="ECO:0000313" key="2">
    <source>
        <dbReference type="EMBL" id="AMN45637.1"/>
    </source>
</evidence>
<dbReference type="KEGG" id="sdf:ACG33_00655"/>
<evidence type="ECO:0000259" key="1">
    <source>
        <dbReference type="SMART" id="SM00867"/>
    </source>
</evidence>
<organism evidence="2 3">
    <name type="scientific">Steroidobacter denitrificans</name>
    <dbReference type="NCBI Taxonomy" id="465721"/>
    <lineage>
        <taxon>Bacteria</taxon>
        <taxon>Pseudomonadati</taxon>
        <taxon>Pseudomonadota</taxon>
        <taxon>Gammaproteobacteria</taxon>
        <taxon>Steroidobacterales</taxon>
        <taxon>Steroidobacteraceae</taxon>
        <taxon>Steroidobacter</taxon>
    </lineage>
</organism>
<protein>
    <recommendedName>
        <fullName evidence="1">Lipid/polyisoprenoid-binding YceI-like domain-containing protein</fullName>
    </recommendedName>
</protein>
<proteinExistence type="predicted"/>
<dbReference type="Gene3D" id="2.40.128.110">
    <property type="entry name" value="Lipid/polyisoprenoid-binding, YceI-like"/>
    <property type="match status" value="1"/>
</dbReference>
<dbReference type="RefSeq" id="WP_066917901.1">
    <property type="nucleotide sequence ID" value="NZ_CP011971.1"/>
</dbReference>
<evidence type="ECO:0000313" key="3">
    <source>
        <dbReference type="Proteomes" id="UP000070250"/>
    </source>
</evidence>
<feature type="domain" description="Lipid/polyisoprenoid-binding YceI-like" evidence="1">
    <location>
        <begin position="27"/>
        <end position="187"/>
    </location>
</feature>
<dbReference type="PANTHER" id="PTHR34406:SF1">
    <property type="entry name" value="PROTEIN YCEI"/>
    <property type="match status" value="1"/>
</dbReference>
<dbReference type="SMART" id="SM00867">
    <property type="entry name" value="YceI"/>
    <property type="match status" value="1"/>
</dbReference>
<dbReference type="Proteomes" id="UP000070250">
    <property type="component" value="Chromosome"/>
</dbReference>
<dbReference type="InterPro" id="IPR036761">
    <property type="entry name" value="TTHA0802/YceI-like_sf"/>
</dbReference>
<dbReference type="PANTHER" id="PTHR34406">
    <property type="entry name" value="PROTEIN YCEI"/>
    <property type="match status" value="1"/>
</dbReference>
<name>A0A127F5D7_STEDE</name>
<sequence>MTRWFVIPAALAGFALAGVVWALSGTQWNMQLANSRLDFIGIQAGAAFEGGFDRFSADIHFDPQDLAASRFDVTIDMASVNSRDSERDQIIRGKDLFDVAQWPTGHYVAQKFQPAGNGKYTASGTLTLLGVMREIPIRFSFEEDKDGAWLKGDASIERLAFGIGKGEWTDTSMVGNEVKVRFALLLKP</sequence>
<dbReference type="Pfam" id="PF04264">
    <property type="entry name" value="YceI"/>
    <property type="match status" value="1"/>
</dbReference>
<dbReference type="InterPro" id="IPR007372">
    <property type="entry name" value="Lipid/polyisoprenoid-bd_YceI"/>
</dbReference>
<dbReference type="AlphaFoldDB" id="A0A127F5D7"/>
<gene>
    <name evidence="2" type="ORF">ACG33_00655</name>
</gene>
<dbReference type="SUPFAM" id="SSF101874">
    <property type="entry name" value="YceI-like"/>
    <property type="match status" value="1"/>
</dbReference>
<keyword evidence="3" id="KW-1185">Reference proteome</keyword>
<accession>A0A127F5D7</accession>
<dbReference type="STRING" id="465721.ACG33_00655"/>
<dbReference type="OrthoDB" id="1247465at2"/>
<dbReference type="EMBL" id="CP011971">
    <property type="protein sequence ID" value="AMN45637.1"/>
    <property type="molecule type" value="Genomic_DNA"/>
</dbReference>
<reference evidence="2 3" key="1">
    <citation type="submission" date="2015-06" db="EMBL/GenBank/DDBJ databases">
        <title>A Comprehensive Approach to Explore the Metabolic and Phylogenetic Diversity of Bacterial Steroid Degradation in the Environment: Testosterone as an Example.</title>
        <authorList>
            <person name="Yang F.-C."/>
            <person name="Chen Y.-L."/>
            <person name="Yu C.-P."/>
            <person name="Tang S.-L."/>
            <person name="Wang P.-H."/>
            <person name="Ismail W."/>
            <person name="Wang C.-H."/>
            <person name="Yang C.-Y."/>
            <person name="Chiang Y.-R."/>
        </authorList>
    </citation>
    <scope>NUCLEOTIDE SEQUENCE [LARGE SCALE GENOMIC DNA]</scope>
    <source>
        <strain evidence="2 3">DSM 18526</strain>
    </source>
</reference>